<keyword evidence="3" id="KW-1185">Reference proteome</keyword>
<feature type="domain" description="LUD" evidence="1">
    <location>
        <begin position="54"/>
        <end position="230"/>
    </location>
</feature>
<organism evidence="2 3">
    <name type="scientific">Planococcus halotolerans</name>
    <dbReference type="NCBI Taxonomy" id="2233542"/>
    <lineage>
        <taxon>Bacteria</taxon>
        <taxon>Bacillati</taxon>
        <taxon>Bacillota</taxon>
        <taxon>Bacilli</taxon>
        <taxon>Bacillales</taxon>
        <taxon>Caryophanaceae</taxon>
        <taxon>Planococcus</taxon>
    </lineage>
</organism>
<evidence type="ECO:0000313" key="3">
    <source>
        <dbReference type="Proteomes" id="UP000251002"/>
    </source>
</evidence>
<evidence type="ECO:0000313" key="2">
    <source>
        <dbReference type="EMBL" id="RAZ81151.1"/>
    </source>
</evidence>
<dbReference type="Proteomes" id="UP000251002">
    <property type="component" value="Unassembled WGS sequence"/>
</dbReference>
<dbReference type="PANTHER" id="PTHR43682:SF1">
    <property type="entry name" value="LACTATE UTILIZATION PROTEIN C"/>
    <property type="match status" value="1"/>
</dbReference>
<dbReference type="EMBL" id="QLZR01000001">
    <property type="protein sequence ID" value="RAZ81151.1"/>
    <property type="molecule type" value="Genomic_DNA"/>
</dbReference>
<proteinExistence type="predicted"/>
<protein>
    <submittedName>
        <fullName evidence="2">Lactate utilization protein C</fullName>
    </submittedName>
</protein>
<evidence type="ECO:0000259" key="1">
    <source>
        <dbReference type="Pfam" id="PF02589"/>
    </source>
</evidence>
<dbReference type="InterPro" id="IPR024185">
    <property type="entry name" value="FTHF_cligase-like_sf"/>
</dbReference>
<name>A0A365L7R4_9BACL</name>
<dbReference type="AlphaFoldDB" id="A0A365L7R4"/>
<gene>
    <name evidence="2" type="ORF">DP120_02370</name>
</gene>
<dbReference type="Pfam" id="PF02589">
    <property type="entry name" value="LUD_dom"/>
    <property type="match status" value="1"/>
</dbReference>
<dbReference type="SUPFAM" id="SSF100950">
    <property type="entry name" value="NagB/RpiA/CoA transferase-like"/>
    <property type="match status" value="1"/>
</dbReference>
<reference evidence="2 3" key="1">
    <citation type="submission" date="2018-06" db="EMBL/GenBank/DDBJ databases">
        <title>The draft genome sequences of strains SCU63 and S1.</title>
        <authorList>
            <person name="Gan L."/>
        </authorList>
    </citation>
    <scope>NUCLEOTIDE SEQUENCE [LARGE SCALE GENOMIC DNA]</scope>
    <source>
        <strain evidence="2 3">SCU63</strain>
    </source>
</reference>
<dbReference type="Gene3D" id="3.40.50.10420">
    <property type="entry name" value="NagB/RpiA/CoA transferase-like"/>
    <property type="match status" value="1"/>
</dbReference>
<accession>A0A365L7R4</accession>
<dbReference type="RefSeq" id="WP_112221574.1">
    <property type="nucleotide sequence ID" value="NZ_CP196859.1"/>
</dbReference>
<comment type="caution">
    <text evidence="2">The sequence shown here is derived from an EMBL/GenBank/DDBJ whole genome shotgun (WGS) entry which is preliminary data.</text>
</comment>
<dbReference type="InterPro" id="IPR003741">
    <property type="entry name" value="LUD_dom"/>
</dbReference>
<dbReference type="InterPro" id="IPR037171">
    <property type="entry name" value="NagB/RpiA_transferase-like"/>
</dbReference>
<sequence length="233" mass="25376">MTAGTIHNKEQFLNRITSQLGRDRNRQVGLPEWQHRPQLDVFSGASVNELAAAFKKNSLEKSTFVVNTDKANLAEALQEVIMKYGGGQVVASKDARFGEFGLDAVLDNEKTHIWDTNRGQENIEIAKKANIGLFISDAALAESGTIVQFNDKDIARSISLLPTVYVAIVPKSTIVPRMTQVVQAVHQSVEEGNNLATCINFISGPSNSADIEMNIVIGVHGPVEAVHVIVEDL</sequence>
<dbReference type="PANTHER" id="PTHR43682">
    <property type="entry name" value="LACTATE UTILIZATION PROTEIN C"/>
    <property type="match status" value="1"/>
</dbReference>